<evidence type="ECO:0000313" key="3">
    <source>
        <dbReference type="EMBL" id="RQP25944.1"/>
    </source>
</evidence>
<keyword evidence="4" id="KW-1185">Reference proteome</keyword>
<feature type="region of interest" description="Disordered" evidence="1">
    <location>
        <begin position="112"/>
        <end position="148"/>
    </location>
</feature>
<evidence type="ECO:0000256" key="2">
    <source>
        <dbReference type="SAM" id="SignalP"/>
    </source>
</evidence>
<dbReference type="EMBL" id="QUSW01000001">
    <property type="protein sequence ID" value="RQP25944.1"/>
    <property type="molecule type" value="Genomic_DNA"/>
</dbReference>
<dbReference type="OrthoDB" id="8536851at2"/>
<name>A0A3N7HUJ7_9BURK</name>
<feature type="chain" id="PRO_5018257332" evidence="2">
    <location>
        <begin position="20"/>
        <end position="148"/>
    </location>
</feature>
<evidence type="ECO:0000256" key="1">
    <source>
        <dbReference type="SAM" id="MobiDB-lite"/>
    </source>
</evidence>
<accession>A0A3N7HUJ7</accession>
<gene>
    <name evidence="3" type="ORF">DZC73_02510</name>
</gene>
<protein>
    <submittedName>
        <fullName evidence="3">Uncharacterized protein</fullName>
    </submittedName>
</protein>
<reference evidence="3 4" key="2">
    <citation type="submission" date="2018-12" db="EMBL/GenBank/DDBJ databases">
        <title>Rhizobacter gummiphilus sp. nov., a rubber-degrading bacterium isolated from the soil of a botanical garden in Japan.</title>
        <authorList>
            <person name="Shunsuke S.S."/>
        </authorList>
    </citation>
    <scope>NUCLEOTIDE SEQUENCE [LARGE SCALE GENOMIC DNA]</scope>
    <source>
        <strain evidence="3 4">S-16</strain>
    </source>
</reference>
<comment type="caution">
    <text evidence="3">The sequence shown here is derived from an EMBL/GenBank/DDBJ whole genome shotgun (WGS) entry which is preliminary data.</text>
</comment>
<evidence type="ECO:0000313" key="4">
    <source>
        <dbReference type="Proteomes" id="UP000267464"/>
    </source>
</evidence>
<dbReference type="RefSeq" id="WP_124538612.1">
    <property type="nucleotide sequence ID" value="NZ_QUSW01000001.1"/>
</dbReference>
<reference evidence="3 4" key="1">
    <citation type="submission" date="2018-08" db="EMBL/GenBank/DDBJ databases">
        <authorList>
            <person name="Khan S.A."/>
            <person name="Jeon C.O."/>
            <person name="Chun B.H."/>
            <person name="Jeong S.E."/>
        </authorList>
    </citation>
    <scope>NUCLEOTIDE SEQUENCE [LARGE SCALE GENOMIC DNA]</scope>
    <source>
        <strain evidence="3 4">S-16</strain>
    </source>
</reference>
<proteinExistence type="predicted"/>
<feature type="signal peptide" evidence="2">
    <location>
        <begin position="1"/>
        <end position="19"/>
    </location>
</feature>
<dbReference type="Proteomes" id="UP000267464">
    <property type="component" value="Unassembled WGS sequence"/>
</dbReference>
<organism evidence="3 4">
    <name type="scientific">Piscinibacter terrae</name>
    <dbReference type="NCBI Taxonomy" id="2496871"/>
    <lineage>
        <taxon>Bacteria</taxon>
        <taxon>Pseudomonadati</taxon>
        <taxon>Pseudomonadota</taxon>
        <taxon>Betaproteobacteria</taxon>
        <taxon>Burkholderiales</taxon>
        <taxon>Sphaerotilaceae</taxon>
        <taxon>Piscinibacter</taxon>
    </lineage>
</organism>
<dbReference type="AlphaFoldDB" id="A0A3N7HUJ7"/>
<sequence length="148" mass="16986">MKRILAAIALAACVVPTFAQQVGVSVQVNQPGLYGRIDIGHVPQPPVVIYPQPVVIQPSPVAVYQAPIYLRVPPGHERRWAHYCGRYGACGQPVYFVREDWYQRQYVPAQWHGRGHDHDHHDHDDHGHDRDHDRDDDHDRGHGRSRHH</sequence>
<feature type="compositionally biased region" description="Basic and acidic residues" evidence="1">
    <location>
        <begin position="114"/>
        <end position="142"/>
    </location>
</feature>
<keyword evidence="2" id="KW-0732">Signal</keyword>